<accession>A0A8B6M598</accession>
<gene>
    <name evidence="2" type="ORF">MPC4_200065</name>
</gene>
<evidence type="ECO:0000313" key="2">
    <source>
        <dbReference type="EMBL" id="VTZ50181.1"/>
    </source>
</evidence>
<dbReference type="EMBL" id="CABFMQ020000077">
    <property type="protein sequence ID" value="VTZ50181.1"/>
    <property type="molecule type" value="Genomic_DNA"/>
</dbReference>
<feature type="compositionally biased region" description="Basic and acidic residues" evidence="1">
    <location>
        <begin position="58"/>
        <end position="68"/>
    </location>
</feature>
<protein>
    <submittedName>
        <fullName evidence="2">Uncharacterized protein</fullName>
    </submittedName>
</protein>
<name>A0A8B6M598_METTU</name>
<dbReference type="AlphaFoldDB" id="A0A8B6M598"/>
<feature type="region of interest" description="Disordered" evidence="1">
    <location>
        <begin position="35"/>
        <end position="76"/>
    </location>
</feature>
<sequence>MPVPGLAKITYASAFRRFERKRRLVTISVTFESTDLASRRDPGEGRQNEAAAMANADAKGRPPCDRSRRGLAGPRR</sequence>
<evidence type="ECO:0000256" key="1">
    <source>
        <dbReference type="SAM" id="MobiDB-lite"/>
    </source>
</evidence>
<organism evidence="2 3">
    <name type="scientific">Methylocella tundrae</name>
    <dbReference type="NCBI Taxonomy" id="227605"/>
    <lineage>
        <taxon>Bacteria</taxon>
        <taxon>Pseudomonadati</taxon>
        <taxon>Pseudomonadota</taxon>
        <taxon>Alphaproteobacteria</taxon>
        <taxon>Hyphomicrobiales</taxon>
        <taxon>Beijerinckiaceae</taxon>
        <taxon>Methylocella</taxon>
    </lineage>
</organism>
<feature type="compositionally biased region" description="Basic and acidic residues" evidence="1">
    <location>
        <begin position="37"/>
        <end position="47"/>
    </location>
</feature>
<evidence type="ECO:0000313" key="3">
    <source>
        <dbReference type="Proteomes" id="UP000485880"/>
    </source>
</evidence>
<proteinExistence type="predicted"/>
<dbReference type="Proteomes" id="UP000485880">
    <property type="component" value="Unassembled WGS sequence"/>
</dbReference>
<keyword evidence="3" id="KW-1185">Reference proteome</keyword>
<reference evidence="2 3" key="1">
    <citation type="submission" date="2019-05" db="EMBL/GenBank/DDBJ databases">
        <authorList>
            <person name="Farhan Ul Haque M."/>
        </authorList>
    </citation>
    <scope>NUCLEOTIDE SEQUENCE [LARGE SCALE GENOMIC DNA]</scope>
    <source>
        <strain evidence="2">2</strain>
    </source>
</reference>
<comment type="caution">
    <text evidence="2">The sequence shown here is derived from an EMBL/GenBank/DDBJ whole genome shotgun (WGS) entry which is preliminary data.</text>
</comment>